<feature type="compositionally biased region" description="Basic and acidic residues" evidence="7">
    <location>
        <begin position="1"/>
        <end position="25"/>
    </location>
</feature>
<dbReference type="VEuPathDB" id="FungiDB:An07g10420"/>
<dbReference type="Pfam" id="PF05572">
    <property type="entry name" value="Peptidase_M43"/>
    <property type="match status" value="1"/>
</dbReference>
<feature type="compositionally biased region" description="Acidic residues" evidence="7">
    <location>
        <begin position="598"/>
        <end position="608"/>
    </location>
</feature>
<gene>
    <name evidence="10" type="ORF">ABL_02728</name>
</gene>
<accession>A0A100ICE8</accession>
<evidence type="ECO:0000256" key="4">
    <source>
        <dbReference type="ARBA" id="ARBA00022692"/>
    </source>
</evidence>
<feature type="region of interest" description="Disordered" evidence="7">
    <location>
        <begin position="591"/>
        <end position="623"/>
    </location>
</feature>
<dbReference type="AlphaFoldDB" id="A0A100ICE8"/>
<comment type="caution">
    <text evidence="10">The sequence shown here is derived from an EMBL/GenBank/DDBJ whole genome shotgun (WGS) entry which is preliminary data.</text>
</comment>
<dbReference type="VEuPathDB" id="FungiDB:M747DRAFT_250374"/>
<dbReference type="OrthoDB" id="340608at2759"/>
<dbReference type="VEuPathDB" id="FungiDB:ATCC64974_50780"/>
<dbReference type="InterPro" id="IPR008754">
    <property type="entry name" value="Peptidase_M43"/>
</dbReference>
<dbReference type="GO" id="GO:0008237">
    <property type="term" value="F:metallopeptidase activity"/>
    <property type="evidence" value="ECO:0007669"/>
    <property type="project" value="InterPro"/>
</dbReference>
<dbReference type="GO" id="GO:0005783">
    <property type="term" value="C:endoplasmic reticulum"/>
    <property type="evidence" value="ECO:0007669"/>
    <property type="project" value="TreeGrafter"/>
</dbReference>
<feature type="transmembrane region" description="Helical" evidence="8">
    <location>
        <begin position="53"/>
        <end position="74"/>
    </location>
</feature>
<comment type="similarity">
    <text evidence="2">Belongs to the peptidase M43B family.</text>
</comment>
<dbReference type="PaxDb" id="5061-CADANGAP00006196"/>
<dbReference type="InterPro" id="IPR024079">
    <property type="entry name" value="MetalloPept_cat_dom_sf"/>
</dbReference>
<evidence type="ECO:0000259" key="9">
    <source>
        <dbReference type="Pfam" id="PF05572"/>
    </source>
</evidence>
<organism evidence="10 11">
    <name type="scientific">Aspergillus niger</name>
    <dbReference type="NCBI Taxonomy" id="5061"/>
    <lineage>
        <taxon>Eukaryota</taxon>
        <taxon>Fungi</taxon>
        <taxon>Dikarya</taxon>
        <taxon>Ascomycota</taxon>
        <taxon>Pezizomycotina</taxon>
        <taxon>Eurotiomycetes</taxon>
        <taxon>Eurotiomycetidae</taxon>
        <taxon>Eurotiales</taxon>
        <taxon>Aspergillaceae</taxon>
        <taxon>Aspergillus</taxon>
        <taxon>Aspergillus subgen. Circumdati</taxon>
    </lineage>
</organism>
<dbReference type="PANTHER" id="PTHR10926">
    <property type="entry name" value="CELL CYCLE CONTROL PROTEIN 50"/>
    <property type="match status" value="1"/>
</dbReference>
<evidence type="ECO:0000256" key="6">
    <source>
        <dbReference type="ARBA" id="ARBA00023136"/>
    </source>
</evidence>
<feature type="region of interest" description="Disordered" evidence="7">
    <location>
        <begin position="503"/>
        <end position="522"/>
    </location>
</feature>
<feature type="domain" description="Peptidase M43 pregnancy-associated plasma-A" evidence="9">
    <location>
        <begin position="568"/>
        <end position="657"/>
    </location>
</feature>
<dbReference type="GO" id="GO:0005794">
    <property type="term" value="C:Golgi apparatus"/>
    <property type="evidence" value="ECO:0007669"/>
    <property type="project" value="TreeGrafter"/>
</dbReference>
<dbReference type="OMA" id="SIATEGC"/>
<protein>
    <recommendedName>
        <fullName evidence="9">Peptidase M43 pregnancy-associated plasma-A domain-containing protein</fullName>
    </recommendedName>
</protein>
<name>A0A100ICE8_ASPNG</name>
<comment type="subcellular location">
    <subcellularLocation>
        <location evidence="1">Membrane</location>
        <topology evidence="1">Multi-pass membrane protein</topology>
    </subcellularLocation>
</comment>
<dbReference type="CDD" id="cd04275">
    <property type="entry name" value="ZnMc_pappalysin_like"/>
    <property type="match status" value="1"/>
</dbReference>
<evidence type="ECO:0000256" key="5">
    <source>
        <dbReference type="ARBA" id="ARBA00022989"/>
    </source>
</evidence>
<dbReference type="Proteomes" id="UP000068243">
    <property type="component" value="Unassembled WGS sequence"/>
</dbReference>
<feature type="transmembrane region" description="Helical" evidence="8">
    <location>
        <begin position="344"/>
        <end position="366"/>
    </location>
</feature>
<dbReference type="EMBL" id="BCMY01000004">
    <property type="protein sequence ID" value="GAQ38683.1"/>
    <property type="molecule type" value="Genomic_DNA"/>
</dbReference>
<keyword evidence="5 8" id="KW-1133">Transmembrane helix</keyword>
<sequence length="666" mass="74210">MSHPEATRAESLDEQEHRGGADDKKSKNRRPANTAFRQQRLKAWQPILTPKSVLPLFFVIGVIFAPIGGLLLWASSQVQEIVIDYSECAEKAPTYAASISDQVKSSFKSSGDNSIPTWQRLNESGTTVCRLTFEIPDTLEPPVLLYYRLTNFYQNHRRYVKSMDTDQLKGKAVDNNTINGGSCDPLKLDPSTGKAYYPCGLIANSQFNDTIRSPKLINNGVTAETYNMTNKGIAWDSDKQLIKKTQYNKWQVVPPPNWHDRYPNGYVDGIPNLHEDEEFMVWMRTAALPAFSKLSRRNDTTAMTAGIYQLDIEDRFPVTEYGGTKSILISTRTVMGGQNPFMGIAYVVVGGLCIVLGALFTIAHLVRPRCSALLSGRDFCSTPAPDESLRAEHRRLYDLQDQRGSTAEESREVVSMIEIETWFHIVSSNEASDTVSDDMITSQLSYLQKAYESATISYRLEGITRHINDSWARNDDELGMKNALRRGNYSTLNVYFQTDLQASSDDTSRGLPYNGNRRTDVSDQSSTTVLGFCTLPDPSVNSSSPRSSYIKDGCNVLADTMPGGSLAQYNQGGTAVHEVGHWNGLLHTFEGESCSPDNEGDYIDDTPEQSEPTSGCPAEKDSCPDLPGLDAIHNFMDYSSDDCYESFTPDQAERMRSMWSAMREGK</sequence>
<dbReference type="Gene3D" id="3.40.390.10">
    <property type="entry name" value="Collagenase (Catalytic Domain)"/>
    <property type="match status" value="1"/>
</dbReference>
<dbReference type="GO" id="GO:0005886">
    <property type="term" value="C:plasma membrane"/>
    <property type="evidence" value="ECO:0007669"/>
    <property type="project" value="TreeGrafter"/>
</dbReference>
<evidence type="ECO:0000256" key="8">
    <source>
        <dbReference type="SAM" id="Phobius"/>
    </source>
</evidence>
<dbReference type="PANTHER" id="PTHR10926:SF0">
    <property type="entry name" value="CDC50, ISOFORM A"/>
    <property type="match status" value="1"/>
</dbReference>
<proteinExistence type="inferred from homology"/>
<reference evidence="11" key="1">
    <citation type="journal article" date="2016" name="Genome Announc.">
        <title>Draft genome sequence of Aspergillus niger strain An76.</title>
        <authorList>
            <person name="Gong W."/>
            <person name="Cheng Z."/>
            <person name="Zhang H."/>
            <person name="Liu L."/>
            <person name="Gao P."/>
            <person name="Wang L."/>
        </authorList>
    </citation>
    <scope>NUCLEOTIDE SEQUENCE [LARGE SCALE GENOMIC DNA]</scope>
    <source>
        <strain evidence="11">An76</strain>
    </source>
</reference>
<evidence type="ECO:0000313" key="11">
    <source>
        <dbReference type="Proteomes" id="UP000068243"/>
    </source>
</evidence>
<evidence type="ECO:0000256" key="1">
    <source>
        <dbReference type="ARBA" id="ARBA00004141"/>
    </source>
</evidence>
<evidence type="ECO:0000256" key="2">
    <source>
        <dbReference type="ARBA" id="ARBA00008721"/>
    </source>
</evidence>
<keyword evidence="4 8" id="KW-0812">Transmembrane</keyword>
<dbReference type="VEuPathDB" id="FungiDB:ASPNIDRAFT2_1019516"/>
<dbReference type="InterPro" id="IPR005045">
    <property type="entry name" value="CDC50/LEM3_fam"/>
</dbReference>
<feature type="region of interest" description="Disordered" evidence="7">
    <location>
        <begin position="1"/>
        <end position="33"/>
    </location>
</feature>
<evidence type="ECO:0000256" key="7">
    <source>
        <dbReference type="SAM" id="MobiDB-lite"/>
    </source>
</evidence>
<evidence type="ECO:0000313" key="10">
    <source>
        <dbReference type="EMBL" id="GAQ38683.1"/>
    </source>
</evidence>
<dbReference type="Pfam" id="PF03381">
    <property type="entry name" value="CDC50"/>
    <property type="match status" value="1"/>
</dbReference>
<comment type="similarity">
    <text evidence="3">Belongs to the CDC50/LEM3 family.</text>
</comment>
<dbReference type="SUPFAM" id="SSF55486">
    <property type="entry name" value="Metalloproteases ('zincins'), catalytic domain"/>
    <property type="match status" value="1"/>
</dbReference>
<evidence type="ECO:0000256" key="3">
    <source>
        <dbReference type="ARBA" id="ARBA00009457"/>
    </source>
</evidence>
<keyword evidence="6 8" id="KW-0472">Membrane</keyword>